<proteinExistence type="predicted"/>
<reference evidence="1 2" key="1">
    <citation type="journal article" date="2021" name="Front. Microbiol.">
        <title>Comprehensive Comparative Genomics and Phenotyping of Methylobacterium Species.</title>
        <authorList>
            <person name="Alessa O."/>
            <person name="Ogura Y."/>
            <person name="Fujitani Y."/>
            <person name="Takami H."/>
            <person name="Hayashi T."/>
            <person name="Sahin N."/>
            <person name="Tani A."/>
        </authorList>
    </citation>
    <scope>NUCLEOTIDE SEQUENCE [LARGE SCALE GENOMIC DNA]</scope>
    <source>
        <strain evidence="1 2">DSM 23679</strain>
    </source>
</reference>
<organism evidence="1 2">
    <name type="scientific">Methylobacterium cerastii</name>
    <dbReference type="NCBI Taxonomy" id="932741"/>
    <lineage>
        <taxon>Bacteria</taxon>
        <taxon>Pseudomonadati</taxon>
        <taxon>Pseudomonadota</taxon>
        <taxon>Alphaproteobacteria</taxon>
        <taxon>Hyphomicrobiales</taxon>
        <taxon>Methylobacteriaceae</taxon>
        <taxon>Methylobacterium</taxon>
    </lineage>
</organism>
<gene>
    <name evidence="1" type="ORF">AFCDBAGC_3864</name>
</gene>
<dbReference type="Pfam" id="PF09956">
    <property type="entry name" value="Phage_cement_2"/>
    <property type="match status" value="1"/>
</dbReference>
<dbReference type="EMBL" id="BPQG01000062">
    <property type="protein sequence ID" value="GJD45985.1"/>
    <property type="molecule type" value="Genomic_DNA"/>
</dbReference>
<protein>
    <recommendedName>
        <fullName evidence="3">DUF2190 family protein</fullName>
    </recommendedName>
</protein>
<dbReference type="RefSeq" id="WP_238272770.1">
    <property type="nucleotide sequence ID" value="NZ_BPQG01000062.1"/>
</dbReference>
<comment type="caution">
    <text evidence="1">The sequence shown here is derived from an EMBL/GenBank/DDBJ whole genome shotgun (WGS) entry which is preliminary data.</text>
</comment>
<sequence length="110" mass="10925">MKNFVQDGHVMTVPAPYSVMSGAGVLVGSLFGVAAYSAAQGTPVEIATGGVFDLPKAAGDTPAIGGKLYWNDGTKAVSTSAGGNTLIGVAAMPALGDAAVARIRLNGFIQ</sequence>
<accession>A0ABQ4QMG6</accession>
<evidence type="ECO:0000313" key="1">
    <source>
        <dbReference type="EMBL" id="GJD45985.1"/>
    </source>
</evidence>
<name>A0ABQ4QMG6_9HYPH</name>
<dbReference type="Proteomes" id="UP001055117">
    <property type="component" value="Unassembled WGS sequence"/>
</dbReference>
<evidence type="ECO:0000313" key="2">
    <source>
        <dbReference type="Proteomes" id="UP001055117"/>
    </source>
</evidence>
<evidence type="ECO:0008006" key="3">
    <source>
        <dbReference type="Google" id="ProtNLM"/>
    </source>
</evidence>
<dbReference type="PIRSF" id="PIRSF030771">
    <property type="entry name" value="UCP030771"/>
    <property type="match status" value="1"/>
</dbReference>
<keyword evidence="2" id="KW-1185">Reference proteome</keyword>
<dbReference type="InterPro" id="IPR011231">
    <property type="entry name" value="Phage_VT1-Sakai_H0018"/>
</dbReference>